<dbReference type="EMBL" id="CAJOBJ010371555">
    <property type="protein sequence ID" value="CAF5223651.1"/>
    <property type="molecule type" value="Genomic_DNA"/>
</dbReference>
<feature type="non-terminal residue" evidence="2">
    <location>
        <position position="1"/>
    </location>
</feature>
<evidence type="ECO:0000256" key="1">
    <source>
        <dbReference type="SAM" id="MobiDB-lite"/>
    </source>
</evidence>
<sequence length="94" mass="10567">LNNEIISATIDERKILEKRLNEMNLRINKDPLEDFEDKGTLCDENEEEVASSASDTELSFGDESDFCSRYDGDSDFYGGNRGGDSNVRTDTFVS</sequence>
<dbReference type="Proteomes" id="UP000681720">
    <property type="component" value="Unassembled WGS sequence"/>
</dbReference>
<name>A0A8S3JVC6_9BILA</name>
<accession>A0A8S3JVC6</accession>
<organism evidence="2 3">
    <name type="scientific">Rotaria magnacalcarata</name>
    <dbReference type="NCBI Taxonomy" id="392030"/>
    <lineage>
        <taxon>Eukaryota</taxon>
        <taxon>Metazoa</taxon>
        <taxon>Spiralia</taxon>
        <taxon>Gnathifera</taxon>
        <taxon>Rotifera</taxon>
        <taxon>Eurotatoria</taxon>
        <taxon>Bdelloidea</taxon>
        <taxon>Philodinida</taxon>
        <taxon>Philodinidae</taxon>
        <taxon>Rotaria</taxon>
    </lineage>
</organism>
<reference evidence="2" key="1">
    <citation type="submission" date="2021-02" db="EMBL/GenBank/DDBJ databases">
        <authorList>
            <person name="Nowell W R."/>
        </authorList>
    </citation>
    <scope>NUCLEOTIDE SEQUENCE</scope>
</reference>
<proteinExistence type="predicted"/>
<evidence type="ECO:0000313" key="3">
    <source>
        <dbReference type="Proteomes" id="UP000681720"/>
    </source>
</evidence>
<protein>
    <submittedName>
        <fullName evidence="2">Uncharacterized protein</fullName>
    </submittedName>
</protein>
<evidence type="ECO:0000313" key="2">
    <source>
        <dbReference type="EMBL" id="CAF5223651.1"/>
    </source>
</evidence>
<dbReference type="AlphaFoldDB" id="A0A8S3JVC6"/>
<gene>
    <name evidence="2" type="ORF">GIL414_LOCUS85688</name>
</gene>
<comment type="caution">
    <text evidence="2">The sequence shown here is derived from an EMBL/GenBank/DDBJ whole genome shotgun (WGS) entry which is preliminary data.</text>
</comment>
<feature type="region of interest" description="Disordered" evidence="1">
    <location>
        <begin position="44"/>
        <end position="63"/>
    </location>
</feature>